<evidence type="ECO:0000256" key="2">
    <source>
        <dbReference type="ARBA" id="ARBA00022722"/>
    </source>
</evidence>
<dbReference type="InterPro" id="IPR037038">
    <property type="entry name" value="HepT-like_sf"/>
</dbReference>
<gene>
    <name evidence="5" type="ORF">GCM10007971_00140</name>
</gene>
<keyword evidence="6" id="KW-1185">Reference proteome</keyword>
<dbReference type="PANTHER" id="PTHR33397">
    <property type="entry name" value="UPF0331 PROTEIN YUTE"/>
    <property type="match status" value="1"/>
</dbReference>
<keyword evidence="3" id="KW-0378">Hydrolase</keyword>
<name>A0A918CY18_9BACI</name>
<dbReference type="GO" id="GO:0016787">
    <property type="term" value="F:hydrolase activity"/>
    <property type="evidence" value="ECO:0007669"/>
    <property type="project" value="UniProtKB-KW"/>
</dbReference>
<dbReference type="InterPro" id="IPR052379">
    <property type="entry name" value="Type_VII_TA_RNase"/>
</dbReference>
<evidence type="ECO:0000313" key="5">
    <source>
        <dbReference type="EMBL" id="GGN48466.1"/>
    </source>
</evidence>
<dbReference type="Gene3D" id="1.20.120.580">
    <property type="entry name" value="bsu32300-like"/>
    <property type="match status" value="1"/>
</dbReference>
<dbReference type="AlphaFoldDB" id="A0A918CY18"/>
<dbReference type="GO" id="GO:0004540">
    <property type="term" value="F:RNA nuclease activity"/>
    <property type="evidence" value="ECO:0007669"/>
    <property type="project" value="InterPro"/>
</dbReference>
<keyword evidence="2" id="KW-0540">Nuclease</keyword>
<evidence type="ECO:0000256" key="4">
    <source>
        <dbReference type="ARBA" id="ARBA00024207"/>
    </source>
</evidence>
<evidence type="ECO:0008006" key="7">
    <source>
        <dbReference type="Google" id="ProtNLM"/>
    </source>
</evidence>
<comment type="similarity">
    <text evidence="4">Belongs to the HepT RNase toxin family.</text>
</comment>
<evidence type="ECO:0000313" key="6">
    <source>
        <dbReference type="Proteomes" id="UP000624041"/>
    </source>
</evidence>
<dbReference type="PANTHER" id="PTHR33397:SF5">
    <property type="entry name" value="RNASE YUTE-RELATED"/>
    <property type="match status" value="1"/>
</dbReference>
<dbReference type="InterPro" id="IPR008201">
    <property type="entry name" value="HepT-like"/>
</dbReference>
<keyword evidence="1" id="KW-1277">Toxin-antitoxin system</keyword>
<accession>A0A918CY18</accession>
<dbReference type="EMBL" id="BMOS01000001">
    <property type="protein sequence ID" value="GGN48466.1"/>
    <property type="molecule type" value="Genomic_DNA"/>
</dbReference>
<protein>
    <recommendedName>
        <fullName evidence="7">DUF86 domain-containing protein</fullName>
    </recommendedName>
</protein>
<proteinExistence type="inferred from homology"/>
<evidence type="ECO:0000256" key="3">
    <source>
        <dbReference type="ARBA" id="ARBA00022801"/>
    </source>
</evidence>
<dbReference type="Pfam" id="PF01934">
    <property type="entry name" value="HepT-like"/>
    <property type="match status" value="1"/>
</dbReference>
<sequence length="145" mass="16711">MYFVDRKKIEENLTYMDHLLNLLENESFDSPIEKLGKERIVHILIESTLDVGNMMIDGFIMRDPGSYEDIIDILVDEKVIPAEHEVAYKNFISLRKNLVTDYVNVDEVQLDETIAECLPMLNGFSSHIQAYLKNELGVANAFLKE</sequence>
<dbReference type="Proteomes" id="UP000624041">
    <property type="component" value="Unassembled WGS sequence"/>
</dbReference>
<reference evidence="5" key="1">
    <citation type="journal article" date="2014" name="Int. J. Syst. Evol. Microbiol.">
        <title>Complete genome sequence of Corynebacterium casei LMG S-19264T (=DSM 44701T), isolated from a smear-ripened cheese.</title>
        <authorList>
            <consortium name="US DOE Joint Genome Institute (JGI-PGF)"/>
            <person name="Walter F."/>
            <person name="Albersmeier A."/>
            <person name="Kalinowski J."/>
            <person name="Ruckert C."/>
        </authorList>
    </citation>
    <scope>NUCLEOTIDE SEQUENCE</scope>
    <source>
        <strain evidence="5">JCM 17251</strain>
    </source>
</reference>
<dbReference type="GO" id="GO:0110001">
    <property type="term" value="C:toxin-antitoxin complex"/>
    <property type="evidence" value="ECO:0007669"/>
    <property type="project" value="InterPro"/>
</dbReference>
<evidence type="ECO:0000256" key="1">
    <source>
        <dbReference type="ARBA" id="ARBA00022649"/>
    </source>
</evidence>
<reference evidence="5" key="2">
    <citation type="submission" date="2020-09" db="EMBL/GenBank/DDBJ databases">
        <authorList>
            <person name="Sun Q."/>
            <person name="Ohkuma M."/>
        </authorList>
    </citation>
    <scope>NUCLEOTIDE SEQUENCE</scope>
    <source>
        <strain evidence="5">JCM 17251</strain>
    </source>
</reference>
<organism evidence="5 6">
    <name type="scientific">Oceanobacillus indicireducens</name>
    <dbReference type="NCBI Taxonomy" id="1004261"/>
    <lineage>
        <taxon>Bacteria</taxon>
        <taxon>Bacillati</taxon>
        <taxon>Bacillota</taxon>
        <taxon>Bacilli</taxon>
        <taxon>Bacillales</taxon>
        <taxon>Bacillaceae</taxon>
        <taxon>Oceanobacillus</taxon>
    </lineage>
</organism>
<comment type="caution">
    <text evidence="5">The sequence shown here is derived from an EMBL/GenBank/DDBJ whole genome shotgun (WGS) entry which is preliminary data.</text>
</comment>